<comment type="caution">
    <text evidence="1">The sequence shown here is derived from an EMBL/GenBank/DDBJ whole genome shotgun (WGS) entry which is preliminary data.</text>
</comment>
<proteinExistence type="predicted"/>
<name>A0ABQ5DGZ1_9ASTR</name>
<keyword evidence="2" id="KW-1185">Reference proteome</keyword>
<organism evidence="1 2">
    <name type="scientific">Tanacetum coccineum</name>
    <dbReference type="NCBI Taxonomy" id="301880"/>
    <lineage>
        <taxon>Eukaryota</taxon>
        <taxon>Viridiplantae</taxon>
        <taxon>Streptophyta</taxon>
        <taxon>Embryophyta</taxon>
        <taxon>Tracheophyta</taxon>
        <taxon>Spermatophyta</taxon>
        <taxon>Magnoliopsida</taxon>
        <taxon>eudicotyledons</taxon>
        <taxon>Gunneridae</taxon>
        <taxon>Pentapetalae</taxon>
        <taxon>asterids</taxon>
        <taxon>campanulids</taxon>
        <taxon>Asterales</taxon>
        <taxon>Asteraceae</taxon>
        <taxon>Asteroideae</taxon>
        <taxon>Anthemideae</taxon>
        <taxon>Anthemidinae</taxon>
        <taxon>Tanacetum</taxon>
    </lineage>
</organism>
<evidence type="ECO:0008006" key="3">
    <source>
        <dbReference type="Google" id="ProtNLM"/>
    </source>
</evidence>
<accession>A0ABQ5DGZ1</accession>
<reference evidence="1" key="1">
    <citation type="journal article" date="2022" name="Int. J. Mol. Sci.">
        <title>Draft Genome of Tanacetum Coccineum: Genomic Comparison of Closely Related Tanacetum-Family Plants.</title>
        <authorList>
            <person name="Yamashiro T."/>
            <person name="Shiraishi A."/>
            <person name="Nakayama K."/>
            <person name="Satake H."/>
        </authorList>
    </citation>
    <scope>NUCLEOTIDE SEQUENCE</scope>
</reference>
<feature type="non-terminal residue" evidence="1">
    <location>
        <position position="110"/>
    </location>
</feature>
<dbReference type="EMBL" id="BQNB010015106">
    <property type="protein sequence ID" value="GJT36084.1"/>
    <property type="molecule type" value="Genomic_DNA"/>
</dbReference>
<reference evidence="1" key="2">
    <citation type="submission" date="2022-01" db="EMBL/GenBank/DDBJ databases">
        <authorList>
            <person name="Yamashiro T."/>
            <person name="Shiraishi A."/>
            <person name="Satake H."/>
            <person name="Nakayama K."/>
        </authorList>
    </citation>
    <scope>NUCLEOTIDE SEQUENCE</scope>
</reference>
<protein>
    <recommendedName>
        <fullName evidence="3">Transposase</fullName>
    </recommendedName>
</protein>
<evidence type="ECO:0000313" key="1">
    <source>
        <dbReference type="EMBL" id="GJT36084.1"/>
    </source>
</evidence>
<dbReference type="Proteomes" id="UP001151760">
    <property type="component" value="Unassembled WGS sequence"/>
</dbReference>
<gene>
    <name evidence="1" type="ORF">Tco_0926503</name>
</gene>
<evidence type="ECO:0000313" key="2">
    <source>
        <dbReference type="Proteomes" id="UP001151760"/>
    </source>
</evidence>
<sequence>MERKNPLMFVPFPPHAPTLVTEKKHSVKIAKKYTFDDKEACIYEIALKCLKEWYQCNVCNSCPERFLCYMRLLIIINAAHLKGTYLGTNLVTVGMDENNQIIPIATGVSQ</sequence>